<evidence type="ECO:0000313" key="6">
    <source>
        <dbReference type="Proteomes" id="UP000054321"/>
    </source>
</evidence>
<dbReference type="CDD" id="cd09019">
    <property type="entry name" value="galactose_mutarotase_like"/>
    <property type="match status" value="1"/>
</dbReference>
<dbReference type="GO" id="GO:0006006">
    <property type="term" value="P:glucose metabolic process"/>
    <property type="evidence" value="ECO:0007669"/>
    <property type="project" value="TreeGrafter"/>
</dbReference>
<dbReference type="PANTHER" id="PTHR10091">
    <property type="entry name" value="ALDOSE-1-EPIMERASE"/>
    <property type="match status" value="1"/>
</dbReference>
<proteinExistence type="inferred from homology"/>
<dbReference type="InterPro" id="IPR047215">
    <property type="entry name" value="Galactose_mutarotase-like"/>
</dbReference>
<dbReference type="OrthoDB" id="274691at2759"/>
<dbReference type="FunFam" id="2.70.98.10:FF:000014">
    <property type="entry name" value="Aldose 1-epimerase, putative"/>
    <property type="match status" value="1"/>
</dbReference>
<dbReference type="InParanoid" id="A0A0C3H3E6"/>
<evidence type="ECO:0000313" key="5">
    <source>
        <dbReference type="EMBL" id="KIN02606.1"/>
    </source>
</evidence>
<dbReference type="GO" id="GO:0033499">
    <property type="term" value="P:galactose catabolic process via UDP-galactose, Leloir pathway"/>
    <property type="evidence" value="ECO:0007669"/>
    <property type="project" value="TreeGrafter"/>
</dbReference>
<reference evidence="6" key="2">
    <citation type="submission" date="2015-01" db="EMBL/GenBank/DDBJ databases">
        <title>Evolutionary Origins and Diversification of the Mycorrhizal Mutualists.</title>
        <authorList>
            <consortium name="DOE Joint Genome Institute"/>
            <consortium name="Mycorrhizal Genomics Consortium"/>
            <person name="Kohler A."/>
            <person name="Kuo A."/>
            <person name="Nagy L.G."/>
            <person name="Floudas D."/>
            <person name="Copeland A."/>
            <person name="Barry K.W."/>
            <person name="Cichocki N."/>
            <person name="Veneault-Fourrey C."/>
            <person name="LaButti K."/>
            <person name="Lindquist E.A."/>
            <person name="Lipzen A."/>
            <person name="Lundell T."/>
            <person name="Morin E."/>
            <person name="Murat C."/>
            <person name="Riley R."/>
            <person name="Ohm R."/>
            <person name="Sun H."/>
            <person name="Tunlid A."/>
            <person name="Henrissat B."/>
            <person name="Grigoriev I.V."/>
            <person name="Hibbett D.S."/>
            <person name="Martin F."/>
        </authorList>
    </citation>
    <scope>NUCLEOTIDE SEQUENCE [LARGE SCALE GENOMIC DNA]</scope>
    <source>
        <strain evidence="6">Zn</strain>
    </source>
</reference>
<dbReference type="HOGENOM" id="CLU_031753_0_1_1"/>
<evidence type="ECO:0008006" key="7">
    <source>
        <dbReference type="Google" id="ProtNLM"/>
    </source>
</evidence>
<feature type="chain" id="PRO_5002164852" description="Aldose 1-epimerase" evidence="4">
    <location>
        <begin position="20"/>
        <end position="427"/>
    </location>
</feature>
<dbReference type="InterPro" id="IPR011013">
    <property type="entry name" value="Gal_mutarotase_sf_dom"/>
</dbReference>
<gene>
    <name evidence="5" type="ORF">OIDMADRAFT_143911</name>
</gene>
<name>A0A0C3H3E6_OIDMZ</name>
<protein>
    <recommendedName>
        <fullName evidence="7">Aldose 1-epimerase</fullName>
    </recommendedName>
</protein>
<keyword evidence="6" id="KW-1185">Reference proteome</keyword>
<dbReference type="AlphaFoldDB" id="A0A0C3H3E6"/>
<keyword evidence="3" id="KW-0119">Carbohydrate metabolism</keyword>
<keyword evidence="2" id="KW-0413">Isomerase</keyword>
<dbReference type="Gene3D" id="2.70.98.10">
    <property type="match status" value="1"/>
</dbReference>
<dbReference type="Pfam" id="PF01263">
    <property type="entry name" value="Aldose_epim"/>
    <property type="match status" value="1"/>
</dbReference>
<feature type="signal peptide" evidence="4">
    <location>
        <begin position="1"/>
        <end position="19"/>
    </location>
</feature>
<dbReference type="InterPro" id="IPR008183">
    <property type="entry name" value="Aldose_1/G6P_1-epimerase"/>
</dbReference>
<dbReference type="PANTHER" id="PTHR10091:SF6">
    <property type="entry name" value="1-EPIMERASE, PUTATIVE (AFU_ORTHOLOGUE AFUA_3G13240)-RELATED"/>
    <property type="match status" value="1"/>
</dbReference>
<dbReference type="GO" id="GO:0004034">
    <property type="term" value="F:aldose 1-epimerase activity"/>
    <property type="evidence" value="ECO:0007669"/>
    <property type="project" value="TreeGrafter"/>
</dbReference>
<evidence type="ECO:0000256" key="3">
    <source>
        <dbReference type="ARBA" id="ARBA00023277"/>
    </source>
</evidence>
<sequence>MFWRSSSLALAALAALSEARPQIPGEVLTGTVGNATIAGNSHLPGPDGKYTIAGKGIRANFVPYGASISNLFINDTSGCERDIIGGWDNATYYTEDRQHPHFGGVPGRYANRIKNSSFVIDGETYHVLPNENPEPGSPNGVDTLHGGPDGWDWRNWTVVAHTASSITFSITDPDGDQGFPGEVVSYVTYSLGDMTWDFKMIAIATEKKTPIMLSSHTYWNLDGWANPDTPLALNHSLWLPYGGQRVATDTILIPTGDISADLPGSVNDFWSTPKQIGANFTNPDLLGNCGEGCTGYDTCYLTNREEPYDWRESGPVARLRSAWSGIQVDVYTDQEAFQVYSCGGQNGSVALKSTQGLHGVADRPRVIEQYGCIVMEVEDWIDAINQPEWGRLDRQIYGPESDPYVLQASYKFSLNNTAVGLLGPGSG</sequence>
<dbReference type="InterPro" id="IPR014718">
    <property type="entry name" value="GH-type_carb-bd"/>
</dbReference>
<evidence type="ECO:0000256" key="2">
    <source>
        <dbReference type="ARBA" id="ARBA00023235"/>
    </source>
</evidence>
<dbReference type="EMBL" id="KN832874">
    <property type="protein sequence ID" value="KIN02606.1"/>
    <property type="molecule type" value="Genomic_DNA"/>
</dbReference>
<accession>A0A0C3H3E6</accession>
<organism evidence="5 6">
    <name type="scientific">Oidiodendron maius (strain Zn)</name>
    <dbReference type="NCBI Taxonomy" id="913774"/>
    <lineage>
        <taxon>Eukaryota</taxon>
        <taxon>Fungi</taxon>
        <taxon>Dikarya</taxon>
        <taxon>Ascomycota</taxon>
        <taxon>Pezizomycotina</taxon>
        <taxon>Leotiomycetes</taxon>
        <taxon>Leotiomycetes incertae sedis</taxon>
        <taxon>Myxotrichaceae</taxon>
        <taxon>Oidiodendron</taxon>
    </lineage>
</organism>
<evidence type="ECO:0000256" key="1">
    <source>
        <dbReference type="ARBA" id="ARBA00006206"/>
    </source>
</evidence>
<dbReference type="SUPFAM" id="SSF74650">
    <property type="entry name" value="Galactose mutarotase-like"/>
    <property type="match status" value="1"/>
</dbReference>
<dbReference type="GO" id="GO:0030246">
    <property type="term" value="F:carbohydrate binding"/>
    <property type="evidence" value="ECO:0007669"/>
    <property type="project" value="InterPro"/>
</dbReference>
<dbReference type="Proteomes" id="UP000054321">
    <property type="component" value="Unassembled WGS sequence"/>
</dbReference>
<comment type="similarity">
    <text evidence="1">Belongs to the aldose epimerase family.</text>
</comment>
<keyword evidence="4" id="KW-0732">Signal</keyword>
<reference evidence="5 6" key="1">
    <citation type="submission" date="2014-04" db="EMBL/GenBank/DDBJ databases">
        <authorList>
            <consortium name="DOE Joint Genome Institute"/>
            <person name="Kuo A."/>
            <person name="Martino E."/>
            <person name="Perotto S."/>
            <person name="Kohler A."/>
            <person name="Nagy L.G."/>
            <person name="Floudas D."/>
            <person name="Copeland A."/>
            <person name="Barry K.W."/>
            <person name="Cichocki N."/>
            <person name="Veneault-Fourrey C."/>
            <person name="LaButti K."/>
            <person name="Lindquist E.A."/>
            <person name="Lipzen A."/>
            <person name="Lundell T."/>
            <person name="Morin E."/>
            <person name="Murat C."/>
            <person name="Sun H."/>
            <person name="Tunlid A."/>
            <person name="Henrissat B."/>
            <person name="Grigoriev I.V."/>
            <person name="Hibbett D.S."/>
            <person name="Martin F."/>
            <person name="Nordberg H.P."/>
            <person name="Cantor M.N."/>
            <person name="Hua S.X."/>
        </authorList>
    </citation>
    <scope>NUCLEOTIDE SEQUENCE [LARGE SCALE GENOMIC DNA]</scope>
    <source>
        <strain evidence="5 6">Zn</strain>
    </source>
</reference>
<evidence type="ECO:0000256" key="4">
    <source>
        <dbReference type="SAM" id="SignalP"/>
    </source>
</evidence>
<dbReference type="STRING" id="913774.A0A0C3H3E6"/>